<dbReference type="GO" id="GO:0009253">
    <property type="term" value="P:peptidoglycan catabolic process"/>
    <property type="evidence" value="ECO:0007669"/>
    <property type="project" value="InterPro"/>
</dbReference>
<feature type="chain" id="PRO_5022024289" description="N-acetylmuramoyl-L-alanine amidase" evidence="5">
    <location>
        <begin position="25"/>
        <end position="277"/>
    </location>
</feature>
<dbReference type="RefSeq" id="WP_144067655.1">
    <property type="nucleotide sequence ID" value="NZ_CP041636.1"/>
</dbReference>
<evidence type="ECO:0000313" key="8">
    <source>
        <dbReference type="Proteomes" id="UP000317496"/>
    </source>
</evidence>
<dbReference type="GO" id="GO:0008745">
    <property type="term" value="F:N-acetylmuramoyl-L-alanine amidase activity"/>
    <property type="evidence" value="ECO:0007669"/>
    <property type="project" value="UniProtKB-EC"/>
</dbReference>
<dbReference type="SUPFAM" id="SSF53187">
    <property type="entry name" value="Zn-dependent exopeptidases"/>
    <property type="match status" value="1"/>
</dbReference>
<dbReference type="Gene3D" id="3.40.630.40">
    <property type="entry name" value="Zn-dependent exopeptidases"/>
    <property type="match status" value="1"/>
</dbReference>
<evidence type="ECO:0000259" key="6">
    <source>
        <dbReference type="SMART" id="SM00646"/>
    </source>
</evidence>
<feature type="compositionally biased region" description="Pro residues" evidence="4">
    <location>
        <begin position="32"/>
        <end position="49"/>
    </location>
</feature>
<dbReference type="PANTHER" id="PTHR30404:SF0">
    <property type="entry name" value="N-ACETYLMURAMOYL-L-ALANINE AMIDASE AMIC"/>
    <property type="match status" value="1"/>
</dbReference>
<name>A0A516GYR4_9PROT</name>
<dbReference type="Proteomes" id="UP000317496">
    <property type="component" value="Chromosome"/>
</dbReference>
<keyword evidence="8" id="KW-1185">Reference proteome</keyword>
<sequence>MYTRRFIISSLVGLLGSAAVPSWADAAARKSPPLPGRKPTPNAPKMPPRAPAVVILDPGHGGRDPGAIGVTGTEEKDVTLSVCQSIRQALAGRSDIKVFLTRDRDTYIPLPSRVAFAHEKHADLFISIHADAAPNRSARGLSAYTRAEKATDDFARRLADRENQVDAIYGFDAGATDKQTAAILIDLARRHGHNASLSAKKRIVTGVGHRVQLLENPMRAANFAVLRSPALPSVLIETGFLSNPQDEKILRNAKSRADLARYLADQIAPVAMDLREA</sequence>
<dbReference type="InterPro" id="IPR002508">
    <property type="entry name" value="MurNAc-LAA_cat"/>
</dbReference>
<evidence type="ECO:0000256" key="2">
    <source>
        <dbReference type="ARBA" id="ARBA00011901"/>
    </source>
</evidence>
<dbReference type="CDD" id="cd02696">
    <property type="entry name" value="MurNAc-LAA"/>
    <property type="match status" value="1"/>
</dbReference>
<feature type="signal peptide" evidence="5">
    <location>
        <begin position="1"/>
        <end position="24"/>
    </location>
</feature>
<dbReference type="KEGG" id="fer:FNB15_04990"/>
<comment type="catalytic activity">
    <reaction evidence="1">
        <text>Hydrolyzes the link between N-acetylmuramoyl residues and L-amino acid residues in certain cell-wall glycopeptides.</text>
        <dbReference type="EC" id="3.5.1.28"/>
    </reaction>
</comment>
<keyword evidence="3" id="KW-0378">Hydrolase</keyword>
<dbReference type="AlphaFoldDB" id="A0A516GYR4"/>
<protein>
    <recommendedName>
        <fullName evidence="2">N-acetylmuramoyl-L-alanine amidase</fullName>
        <ecNumber evidence="2">3.5.1.28</ecNumber>
    </recommendedName>
</protein>
<dbReference type="EC" id="3.5.1.28" evidence="2"/>
<evidence type="ECO:0000313" key="7">
    <source>
        <dbReference type="EMBL" id="QDO96674.1"/>
    </source>
</evidence>
<feature type="domain" description="MurNAc-LAA" evidence="6">
    <location>
        <begin position="114"/>
        <end position="268"/>
    </location>
</feature>
<dbReference type="OrthoDB" id="9806267at2"/>
<dbReference type="InterPro" id="IPR050695">
    <property type="entry name" value="N-acetylmuramoyl_amidase_3"/>
</dbReference>
<dbReference type="GO" id="GO:0030288">
    <property type="term" value="C:outer membrane-bounded periplasmic space"/>
    <property type="evidence" value="ECO:0007669"/>
    <property type="project" value="TreeGrafter"/>
</dbReference>
<dbReference type="PANTHER" id="PTHR30404">
    <property type="entry name" value="N-ACETYLMURAMOYL-L-ALANINE AMIDASE"/>
    <property type="match status" value="1"/>
</dbReference>
<proteinExistence type="predicted"/>
<reference evidence="7 8" key="1">
    <citation type="submission" date="2019-07" db="EMBL/GenBank/DDBJ databases">
        <title>Genome sequencing for Ferrovibrio sp. K5.</title>
        <authorList>
            <person name="Park S.-J."/>
        </authorList>
    </citation>
    <scope>NUCLEOTIDE SEQUENCE [LARGE SCALE GENOMIC DNA]</scope>
    <source>
        <strain evidence="7 8">K5</strain>
    </source>
</reference>
<dbReference type="SMART" id="SM00646">
    <property type="entry name" value="Ami_3"/>
    <property type="match status" value="1"/>
</dbReference>
<dbReference type="Pfam" id="PF01520">
    <property type="entry name" value="Amidase_3"/>
    <property type="match status" value="1"/>
</dbReference>
<feature type="region of interest" description="Disordered" evidence="4">
    <location>
        <begin position="27"/>
        <end position="49"/>
    </location>
</feature>
<evidence type="ECO:0000256" key="1">
    <source>
        <dbReference type="ARBA" id="ARBA00001561"/>
    </source>
</evidence>
<keyword evidence="5" id="KW-0732">Signal</keyword>
<organism evidence="7 8">
    <name type="scientific">Ferrovibrio terrae</name>
    <dbReference type="NCBI Taxonomy" id="2594003"/>
    <lineage>
        <taxon>Bacteria</taxon>
        <taxon>Pseudomonadati</taxon>
        <taxon>Pseudomonadota</taxon>
        <taxon>Alphaproteobacteria</taxon>
        <taxon>Rhodospirillales</taxon>
        <taxon>Rhodospirillaceae</taxon>
        <taxon>Ferrovibrio</taxon>
    </lineage>
</organism>
<evidence type="ECO:0000256" key="4">
    <source>
        <dbReference type="SAM" id="MobiDB-lite"/>
    </source>
</evidence>
<dbReference type="EMBL" id="CP041636">
    <property type="protein sequence ID" value="QDO96674.1"/>
    <property type="molecule type" value="Genomic_DNA"/>
</dbReference>
<gene>
    <name evidence="7" type="ORF">FNB15_04990</name>
</gene>
<evidence type="ECO:0000256" key="5">
    <source>
        <dbReference type="SAM" id="SignalP"/>
    </source>
</evidence>
<accession>A0A516GYR4</accession>
<evidence type="ECO:0000256" key="3">
    <source>
        <dbReference type="ARBA" id="ARBA00022801"/>
    </source>
</evidence>